<keyword evidence="3" id="KW-0804">Transcription</keyword>
<dbReference type="InterPro" id="IPR000524">
    <property type="entry name" value="Tscrpt_reg_HTH_GntR"/>
</dbReference>
<dbReference type="InterPro" id="IPR008920">
    <property type="entry name" value="TF_FadR/GntR_C"/>
</dbReference>
<dbReference type="RefSeq" id="WP_144200590.1">
    <property type="nucleotide sequence ID" value="NZ_CAJPVH010000013.1"/>
</dbReference>
<dbReference type="PANTHER" id="PTHR43537:SF45">
    <property type="entry name" value="GNTR FAMILY REGULATORY PROTEIN"/>
    <property type="match status" value="1"/>
</dbReference>
<dbReference type="AlphaFoldDB" id="A0AAE9HV41"/>
<dbReference type="Gene3D" id="1.10.10.10">
    <property type="entry name" value="Winged helix-like DNA-binding domain superfamily/Winged helix DNA-binding domain"/>
    <property type="match status" value="1"/>
</dbReference>
<dbReference type="Pfam" id="PF00392">
    <property type="entry name" value="GntR"/>
    <property type="match status" value="1"/>
</dbReference>
<reference evidence="6" key="3">
    <citation type="submission" date="2022-05" db="EMBL/GenBank/DDBJ databases">
        <authorList>
            <person name="Kunte H.-J."/>
        </authorList>
    </citation>
    <scope>NUCLEOTIDE SEQUENCE</scope>
    <source>
        <strain evidence="6">G5</strain>
    </source>
</reference>
<dbReference type="EMBL" id="VCIZ01000014">
    <property type="protein sequence ID" value="TSP10575.1"/>
    <property type="molecule type" value="Genomic_DNA"/>
</dbReference>
<evidence type="ECO:0000259" key="4">
    <source>
        <dbReference type="PROSITE" id="PS50949"/>
    </source>
</evidence>
<name>A0AAE9HV41_9BURK</name>
<evidence type="ECO:0000256" key="2">
    <source>
        <dbReference type="ARBA" id="ARBA00023125"/>
    </source>
</evidence>
<keyword evidence="7" id="KW-1185">Reference proteome</keyword>
<feature type="domain" description="HTH gntR-type" evidence="4">
    <location>
        <begin position="17"/>
        <end position="84"/>
    </location>
</feature>
<protein>
    <submittedName>
        <fullName evidence="6">GntR family transcriptional regulator</fullName>
    </submittedName>
</protein>
<evidence type="ECO:0000313" key="7">
    <source>
        <dbReference type="Proteomes" id="UP000318943"/>
    </source>
</evidence>
<evidence type="ECO:0000256" key="3">
    <source>
        <dbReference type="ARBA" id="ARBA00023163"/>
    </source>
</evidence>
<dbReference type="InterPro" id="IPR011711">
    <property type="entry name" value="GntR_C"/>
</dbReference>
<dbReference type="SMART" id="SM00345">
    <property type="entry name" value="HTH_GNTR"/>
    <property type="match status" value="1"/>
</dbReference>
<keyword evidence="1" id="KW-0805">Transcription regulation</keyword>
<dbReference type="Gene3D" id="1.20.120.530">
    <property type="entry name" value="GntR ligand-binding domain-like"/>
    <property type="match status" value="1"/>
</dbReference>
<reference evidence="5 7" key="1">
    <citation type="submission" date="2019-05" db="EMBL/GenBank/DDBJ databases">
        <title>Whole genome sequence analysis of Cupriavidus campinensis S14E4C strain.</title>
        <authorList>
            <person name="Abbaszade G."/>
            <person name="Szabo A."/>
            <person name="Toumi M."/>
            <person name="Toth E."/>
        </authorList>
    </citation>
    <scope>NUCLEOTIDE SEQUENCE [LARGE SCALE GENOMIC DNA]</scope>
    <source>
        <strain evidence="5 7">S14E4C</strain>
    </source>
</reference>
<proteinExistence type="predicted"/>
<dbReference type="GO" id="GO:0003677">
    <property type="term" value="F:DNA binding"/>
    <property type="evidence" value="ECO:0007669"/>
    <property type="project" value="UniProtKB-KW"/>
</dbReference>
<gene>
    <name evidence="5" type="ORF">FGG12_20980</name>
    <name evidence="6" type="ORF">M5D45_08955</name>
</gene>
<dbReference type="SUPFAM" id="SSF46785">
    <property type="entry name" value="Winged helix' DNA-binding domain"/>
    <property type="match status" value="1"/>
</dbReference>
<evidence type="ECO:0000313" key="6">
    <source>
        <dbReference type="EMBL" id="URF02702.1"/>
    </source>
</evidence>
<dbReference type="Proteomes" id="UP001056132">
    <property type="component" value="Chromosome 1"/>
</dbReference>
<evidence type="ECO:0000256" key="1">
    <source>
        <dbReference type="ARBA" id="ARBA00023015"/>
    </source>
</evidence>
<reference evidence="6" key="2">
    <citation type="journal article" date="2022" name="Microbiol. Resour. Announc.">
        <title>Genome Sequence of Cupriavidus campinensis Strain G5, a Member of a Bacterial Consortium Capable of Polyethylene Degradation.</title>
        <authorList>
            <person name="Schneider B."/>
            <person name="Pfeiffer F."/>
            <person name="Dyall-Smith M."/>
            <person name="Kunte H.J."/>
        </authorList>
    </citation>
    <scope>NUCLEOTIDE SEQUENCE</scope>
    <source>
        <strain evidence="6">G5</strain>
    </source>
</reference>
<evidence type="ECO:0000313" key="5">
    <source>
        <dbReference type="EMBL" id="TSP10575.1"/>
    </source>
</evidence>
<dbReference type="GO" id="GO:0003700">
    <property type="term" value="F:DNA-binding transcription factor activity"/>
    <property type="evidence" value="ECO:0007669"/>
    <property type="project" value="InterPro"/>
</dbReference>
<dbReference type="SUPFAM" id="SSF48008">
    <property type="entry name" value="GntR ligand-binding domain-like"/>
    <property type="match status" value="1"/>
</dbReference>
<sequence>MADATDTLDGSASLAKAKRSQAAYQALRDDIFAFRLLPGDRFTENDVAERLGISRTPVREALHRLQGDGLVRGYYRNGWEVVPLDLARFEALYELRTLLETHAVTRLCRPEAPHRAALAALVRQLGAIWRVPVARRLADGNAVAQLDEAFHLAIVEAAGNPESAAVHQQVTDRIRIIRRLDFAFGTRISLTYDEHSAILDALEAADGGRAVALLSNHIEDGRAEVSRLTTERLEQARTSLVRPAPARTPNAPVRRRRFG</sequence>
<dbReference type="InterPro" id="IPR036388">
    <property type="entry name" value="WH-like_DNA-bd_sf"/>
</dbReference>
<keyword evidence="2" id="KW-0238">DNA-binding</keyword>
<dbReference type="PRINTS" id="PR00035">
    <property type="entry name" value="HTHGNTR"/>
</dbReference>
<organism evidence="6 8">
    <name type="scientific">Cupriavidus campinensis</name>
    <dbReference type="NCBI Taxonomy" id="151783"/>
    <lineage>
        <taxon>Bacteria</taxon>
        <taxon>Pseudomonadati</taxon>
        <taxon>Pseudomonadota</taxon>
        <taxon>Betaproteobacteria</taxon>
        <taxon>Burkholderiales</taxon>
        <taxon>Burkholderiaceae</taxon>
        <taxon>Cupriavidus</taxon>
    </lineage>
</organism>
<dbReference type="PROSITE" id="PS50949">
    <property type="entry name" value="HTH_GNTR"/>
    <property type="match status" value="1"/>
</dbReference>
<dbReference type="EMBL" id="CP097330">
    <property type="protein sequence ID" value="URF02702.1"/>
    <property type="molecule type" value="Genomic_DNA"/>
</dbReference>
<dbReference type="KEGG" id="ccam:M5D45_08955"/>
<accession>A0AAE9HV41</accession>
<dbReference type="Pfam" id="PF07729">
    <property type="entry name" value="FCD"/>
    <property type="match status" value="1"/>
</dbReference>
<dbReference type="InterPro" id="IPR036390">
    <property type="entry name" value="WH_DNA-bd_sf"/>
</dbReference>
<evidence type="ECO:0000313" key="8">
    <source>
        <dbReference type="Proteomes" id="UP001056132"/>
    </source>
</evidence>
<dbReference type="PANTHER" id="PTHR43537">
    <property type="entry name" value="TRANSCRIPTIONAL REGULATOR, GNTR FAMILY"/>
    <property type="match status" value="1"/>
</dbReference>
<dbReference type="SMART" id="SM00895">
    <property type="entry name" value="FCD"/>
    <property type="match status" value="1"/>
</dbReference>
<dbReference type="Proteomes" id="UP000318943">
    <property type="component" value="Unassembled WGS sequence"/>
</dbReference>
<dbReference type="CDD" id="cd07377">
    <property type="entry name" value="WHTH_GntR"/>
    <property type="match status" value="1"/>
</dbReference>